<name>A0A517QVK6_9PLAN</name>
<dbReference type="GO" id="GO:0016787">
    <property type="term" value="F:hydrolase activity"/>
    <property type="evidence" value="ECO:0007669"/>
    <property type="project" value="UniProtKB-KW"/>
</dbReference>
<dbReference type="KEGG" id="tpol:Mal48_48850"/>
<sequence>MKICHASLILFLMCFADTGVSQEAVQFPGQAGDWHGFAKYQVDVEGKTATVVVPKKVAPGRPWVWHGEFFGHKPAPDIELLNRGFHLVYLSIPNMLGSPPAVKHWDKCYEVMTGKYQLAPKVALVGLSRGGLYCYNWAIANPTKVACIYGDAPVCDFKSWPGGKGTGKGSEQNWKLVLDLWNFKNEEEALAYQGNPVDQLSPLAQAGVPLLHVFGDADDVVPWEENSGLIADRYRKLGGSIQMIRKKGVNHHPHGLEDSTPIVEFIEKHAAPPKGQAIFRENGLETYQLESEHQSAPTNLYVLKPLRAQKEKPLRIVFLLPVEAGEGSQWGSPLAEVYQQGLHEKHQVIFVTVTFSDLPWYADHPDDPKLQQEQYILGSVLPFVRWNVPEGRHDRDGRLLIGFSKSGWGAWSLLLRHPDKFAKAAAWDAPLMMSAPGKYGSMPIFGSEENFEEYQLSAILKQAGESHFADNRLIHAGYDNFREHHEEMDSLLKSLEIPAIYIDGPQRKHHWQSGWFPGLLEELLK</sequence>
<dbReference type="SUPFAM" id="SSF53474">
    <property type="entry name" value="alpha/beta-Hydrolases"/>
    <property type="match status" value="2"/>
</dbReference>
<organism evidence="1 2">
    <name type="scientific">Thalassoglobus polymorphus</name>
    <dbReference type="NCBI Taxonomy" id="2527994"/>
    <lineage>
        <taxon>Bacteria</taxon>
        <taxon>Pseudomonadati</taxon>
        <taxon>Planctomycetota</taxon>
        <taxon>Planctomycetia</taxon>
        <taxon>Planctomycetales</taxon>
        <taxon>Planctomycetaceae</taxon>
        <taxon>Thalassoglobus</taxon>
    </lineage>
</organism>
<protein>
    <submittedName>
        <fullName evidence="1">Alpha/beta hydrolase family protein</fullName>
    </submittedName>
</protein>
<evidence type="ECO:0000313" key="1">
    <source>
        <dbReference type="EMBL" id="QDT35607.1"/>
    </source>
</evidence>
<dbReference type="Gene3D" id="3.40.50.1820">
    <property type="entry name" value="alpha/beta hydrolase"/>
    <property type="match status" value="2"/>
</dbReference>
<dbReference type="RefSeq" id="WP_197441923.1">
    <property type="nucleotide sequence ID" value="NZ_CP036267.1"/>
</dbReference>
<dbReference type="EMBL" id="CP036267">
    <property type="protein sequence ID" value="QDT35607.1"/>
    <property type="molecule type" value="Genomic_DNA"/>
</dbReference>
<dbReference type="InterPro" id="IPR029058">
    <property type="entry name" value="AB_hydrolase_fold"/>
</dbReference>
<accession>A0A517QVK6</accession>
<gene>
    <name evidence="1" type="ORF">Mal48_48850</name>
</gene>
<evidence type="ECO:0000313" key="2">
    <source>
        <dbReference type="Proteomes" id="UP000315724"/>
    </source>
</evidence>
<keyword evidence="2" id="KW-1185">Reference proteome</keyword>
<keyword evidence="1" id="KW-0378">Hydrolase</keyword>
<dbReference type="AlphaFoldDB" id="A0A517QVK6"/>
<proteinExistence type="predicted"/>
<reference evidence="1 2" key="1">
    <citation type="submission" date="2019-02" db="EMBL/GenBank/DDBJ databases">
        <title>Deep-cultivation of Planctomycetes and their phenomic and genomic characterization uncovers novel biology.</title>
        <authorList>
            <person name="Wiegand S."/>
            <person name="Jogler M."/>
            <person name="Boedeker C."/>
            <person name="Pinto D."/>
            <person name="Vollmers J."/>
            <person name="Rivas-Marin E."/>
            <person name="Kohn T."/>
            <person name="Peeters S.H."/>
            <person name="Heuer A."/>
            <person name="Rast P."/>
            <person name="Oberbeckmann S."/>
            <person name="Bunk B."/>
            <person name="Jeske O."/>
            <person name="Meyerdierks A."/>
            <person name="Storesund J.E."/>
            <person name="Kallscheuer N."/>
            <person name="Luecker S."/>
            <person name="Lage O.M."/>
            <person name="Pohl T."/>
            <person name="Merkel B.J."/>
            <person name="Hornburger P."/>
            <person name="Mueller R.-W."/>
            <person name="Bruemmer F."/>
            <person name="Labrenz M."/>
            <person name="Spormann A.M."/>
            <person name="Op den Camp H."/>
            <person name="Overmann J."/>
            <person name="Amann R."/>
            <person name="Jetten M.S.M."/>
            <person name="Mascher T."/>
            <person name="Medema M.H."/>
            <person name="Devos D.P."/>
            <person name="Kaster A.-K."/>
            <person name="Ovreas L."/>
            <person name="Rohde M."/>
            <person name="Galperin M.Y."/>
            <person name="Jogler C."/>
        </authorList>
    </citation>
    <scope>NUCLEOTIDE SEQUENCE [LARGE SCALE GENOMIC DNA]</scope>
    <source>
        <strain evidence="1 2">Mal48</strain>
    </source>
</reference>
<dbReference type="Proteomes" id="UP000315724">
    <property type="component" value="Chromosome"/>
</dbReference>